<reference evidence="2" key="1">
    <citation type="submission" date="2020-05" db="EMBL/GenBank/DDBJ databases">
        <title>WGS assembly of Panicum virgatum.</title>
        <authorList>
            <person name="Lovell J.T."/>
            <person name="Jenkins J."/>
            <person name="Shu S."/>
            <person name="Juenger T.E."/>
            <person name="Schmutz J."/>
        </authorList>
    </citation>
    <scope>NUCLEOTIDE SEQUENCE</scope>
    <source>
        <strain evidence="2">AP13</strain>
    </source>
</reference>
<feature type="compositionally biased region" description="Basic and acidic residues" evidence="1">
    <location>
        <begin position="68"/>
        <end position="78"/>
    </location>
</feature>
<dbReference type="AlphaFoldDB" id="A0A8T0XB65"/>
<organism evidence="2 3">
    <name type="scientific">Panicum virgatum</name>
    <name type="common">Blackwell switchgrass</name>
    <dbReference type="NCBI Taxonomy" id="38727"/>
    <lineage>
        <taxon>Eukaryota</taxon>
        <taxon>Viridiplantae</taxon>
        <taxon>Streptophyta</taxon>
        <taxon>Embryophyta</taxon>
        <taxon>Tracheophyta</taxon>
        <taxon>Spermatophyta</taxon>
        <taxon>Magnoliopsida</taxon>
        <taxon>Liliopsida</taxon>
        <taxon>Poales</taxon>
        <taxon>Poaceae</taxon>
        <taxon>PACMAD clade</taxon>
        <taxon>Panicoideae</taxon>
        <taxon>Panicodae</taxon>
        <taxon>Paniceae</taxon>
        <taxon>Panicinae</taxon>
        <taxon>Panicum</taxon>
        <taxon>Panicum sect. Hiantes</taxon>
    </lineage>
</organism>
<evidence type="ECO:0000256" key="1">
    <source>
        <dbReference type="SAM" id="MobiDB-lite"/>
    </source>
</evidence>
<evidence type="ECO:0000313" key="3">
    <source>
        <dbReference type="Proteomes" id="UP000823388"/>
    </source>
</evidence>
<comment type="caution">
    <text evidence="2">The sequence shown here is derived from an EMBL/GenBank/DDBJ whole genome shotgun (WGS) entry which is preliminary data.</text>
</comment>
<protein>
    <submittedName>
        <fullName evidence="2">Uncharacterized protein</fullName>
    </submittedName>
</protein>
<gene>
    <name evidence="2" type="ORF">PVAP13_1NG517019</name>
</gene>
<proteinExistence type="predicted"/>
<evidence type="ECO:0000313" key="2">
    <source>
        <dbReference type="EMBL" id="KAG2654563.1"/>
    </source>
</evidence>
<accession>A0A8T0XB65</accession>
<dbReference type="Proteomes" id="UP000823388">
    <property type="component" value="Chromosome 1N"/>
</dbReference>
<feature type="region of interest" description="Disordered" evidence="1">
    <location>
        <begin position="50"/>
        <end position="78"/>
    </location>
</feature>
<name>A0A8T0XB65_PANVG</name>
<dbReference type="EMBL" id="CM029038">
    <property type="protein sequence ID" value="KAG2654563.1"/>
    <property type="molecule type" value="Genomic_DNA"/>
</dbReference>
<keyword evidence="3" id="KW-1185">Reference proteome</keyword>
<sequence>MSLFAPAPSGQAPRPVALSLSVTRHLPSYVPHAPTPLLPNPNHQTNPKLVTGGGRGVDQVGDSIRNGGELKKMEDDPNGRDAAAMMGGGAAMESSEARAEFFSLEIKVEGFCTTDFVGRKSYSKGKVIKWNVETGTFTFELLMNSLRNEVKWAPNQDATVWFFDKRIGEDVRLTNEIQMLDLYEMYKSEMSCHILVSVFAKTVCDDHEFDALEPLCVLGPDEDEDVEPKLM</sequence>